<feature type="coiled-coil region" evidence="1">
    <location>
        <begin position="49"/>
        <end position="110"/>
    </location>
</feature>
<dbReference type="AlphaFoldDB" id="A0A087M4E5"/>
<protein>
    <submittedName>
        <fullName evidence="2">Uncharacterized protein</fullName>
    </submittedName>
</protein>
<dbReference type="EMBL" id="JQGC01000005">
    <property type="protein sequence ID" value="KFL31748.1"/>
    <property type="molecule type" value="Genomic_DNA"/>
</dbReference>
<dbReference type="Proteomes" id="UP000028981">
    <property type="component" value="Unassembled WGS sequence"/>
</dbReference>
<proteinExistence type="predicted"/>
<gene>
    <name evidence="2" type="ORF">JP75_06720</name>
</gene>
<evidence type="ECO:0000313" key="3">
    <source>
        <dbReference type="Proteomes" id="UP000028981"/>
    </source>
</evidence>
<keyword evidence="1" id="KW-0175">Coiled coil</keyword>
<reference evidence="2 3" key="1">
    <citation type="submission" date="2014-08" db="EMBL/GenBank/DDBJ databases">
        <authorList>
            <person name="Hassan Y.I."/>
            <person name="Lepp D."/>
            <person name="Zhou T."/>
        </authorList>
    </citation>
    <scope>NUCLEOTIDE SEQUENCE [LARGE SCALE GENOMIC DNA]</scope>
    <source>
        <strain evidence="2 3">IFO13584</strain>
    </source>
</reference>
<evidence type="ECO:0000256" key="1">
    <source>
        <dbReference type="SAM" id="Coils"/>
    </source>
</evidence>
<sequence>MLQAPMAAIIGSAVLAALVAAPSGWFARGVVFDRIERPQIEQAATQKANDAATIRVMDAAKRAQDAERERQQRVGAEAARIYREALTNSRRAAEEERSRLEQENADYAAQLALEGRSCVFTGPDLEWLHGLGPPRSD</sequence>
<evidence type="ECO:0000313" key="2">
    <source>
        <dbReference type="EMBL" id="KFL31748.1"/>
    </source>
</evidence>
<dbReference type="STRING" id="46914.JP75_06720"/>
<keyword evidence="3" id="KW-1185">Reference proteome</keyword>
<organism evidence="2 3">
    <name type="scientific">Devosia riboflavina</name>
    <dbReference type="NCBI Taxonomy" id="46914"/>
    <lineage>
        <taxon>Bacteria</taxon>
        <taxon>Pseudomonadati</taxon>
        <taxon>Pseudomonadota</taxon>
        <taxon>Alphaproteobacteria</taxon>
        <taxon>Hyphomicrobiales</taxon>
        <taxon>Devosiaceae</taxon>
        <taxon>Devosia</taxon>
    </lineage>
</organism>
<accession>A0A087M4E5</accession>
<comment type="caution">
    <text evidence="2">The sequence shown here is derived from an EMBL/GenBank/DDBJ whole genome shotgun (WGS) entry which is preliminary data.</text>
</comment>
<name>A0A087M4E5_9HYPH</name>